<keyword evidence="13" id="KW-1185">Reference proteome</keyword>
<evidence type="ECO:0000313" key="12">
    <source>
        <dbReference type="EMBL" id="PTW58813.1"/>
    </source>
</evidence>
<feature type="binding site" evidence="7">
    <location>
        <begin position="111"/>
        <end position="117"/>
    </location>
    <ligand>
        <name>ATP</name>
        <dbReference type="ChEBI" id="CHEBI:30616"/>
    </ligand>
</feature>
<sequence>MQLENIIADLPVSLTVPNEARALEVASITADSRKVAPGTLFAALRGVKVDGAAFAASAVAAGAVAVLAGQDAELPPLDVPVIRADDPRRALALIAARLAGAQPETLVAVTGTAGKTSVAVFVRQIFDAAGHHAASIGTIGTVTSRGAHYGGLTTPDPVSLHATLRDLARDGVTHAALEASSHGLDQRRLDGVTLKAAAFTNLGRDHLDYHPTVEDYLQAKLRLFDTLLGEGGTAVYDPGETYADRIAEIAKRRGLKTLTVGETGEDLKLVSVTIEGFHQRLVIEAAGRRFDVDLPLVGRFQVSNALIAAGLAIAAGVAADVAVPALSRLEGAPGRLERVGASDKGALVFVDYAHKPDALDNALGALRPYASGRLIVVVGCGGDRDKGKRPIMGEIATKRADVVIITDDNPRSENPAEIRMAMMNAAPGAMEIGDRGIAIHAAVEMLEAGDVLCIAGKGHETGQIVGDTVLPFSDHEAVLAALADFSRKVPKETLG</sequence>
<comment type="caution">
    <text evidence="7">Lacks conserved residue(s) required for the propagation of feature annotation.</text>
</comment>
<evidence type="ECO:0000256" key="8">
    <source>
        <dbReference type="RuleBase" id="RU004135"/>
    </source>
</evidence>
<dbReference type="InterPro" id="IPR004101">
    <property type="entry name" value="Mur_ligase_C"/>
</dbReference>
<dbReference type="InterPro" id="IPR013221">
    <property type="entry name" value="Mur_ligase_cen"/>
</dbReference>
<evidence type="ECO:0000256" key="4">
    <source>
        <dbReference type="ARBA" id="ARBA00022984"/>
    </source>
</evidence>
<comment type="similarity">
    <text evidence="1 7">Belongs to the MurCDEF family. MurE subfamily.</text>
</comment>
<keyword evidence="2 7" id="KW-0132">Cell division</keyword>
<dbReference type="GO" id="GO:0009252">
    <property type="term" value="P:peptidoglycan biosynthetic process"/>
    <property type="evidence" value="ECO:0007669"/>
    <property type="project" value="UniProtKB-UniRule"/>
</dbReference>
<dbReference type="PANTHER" id="PTHR23135">
    <property type="entry name" value="MUR LIGASE FAMILY MEMBER"/>
    <property type="match status" value="1"/>
</dbReference>
<feature type="binding site" evidence="7">
    <location>
        <begin position="153"/>
        <end position="154"/>
    </location>
    <ligand>
        <name>UDP-N-acetyl-alpha-D-muramoyl-L-alanyl-D-glutamate</name>
        <dbReference type="ChEBI" id="CHEBI:83900"/>
    </ligand>
</feature>
<dbReference type="GO" id="GO:0008360">
    <property type="term" value="P:regulation of cell shape"/>
    <property type="evidence" value="ECO:0007669"/>
    <property type="project" value="UniProtKB-KW"/>
</dbReference>
<dbReference type="Pfam" id="PF08245">
    <property type="entry name" value="Mur_ligase_M"/>
    <property type="match status" value="1"/>
</dbReference>
<keyword evidence="7" id="KW-0547">Nucleotide-binding</keyword>
<comment type="PTM">
    <text evidence="7">Carboxylation is probably crucial for Mg(2+) binding and, consequently, for the gamma-phosphate positioning of ATP.</text>
</comment>
<proteinExistence type="inferred from homology"/>
<dbReference type="PANTHER" id="PTHR23135:SF4">
    <property type="entry name" value="UDP-N-ACETYLMURAMOYL-L-ALANYL-D-GLUTAMATE--2,6-DIAMINOPIMELATE LIGASE MURE HOMOLOG, CHLOROPLASTIC"/>
    <property type="match status" value="1"/>
</dbReference>
<feature type="binding site" evidence="7">
    <location>
        <position position="460"/>
    </location>
    <ligand>
        <name>meso-2,6-diaminopimelate</name>
        <dbReference type="ChEBI" id="CHEBI:57791"/>
    </ligand>
</feature>
<dbReference type="GO" id="GO:0008765">
    <property type="term" value="F:UDP-N-acetylmuramoylalanyl-D-glutamate-2,6-diaminopimelate ligase activity"/>
    <property type="evidence" value="ECO:0007669"/>
    <property type="project" value="UniProtKB-UniRule"/>
</dbReference>
<feature type="binding site" evidence="7">
    <location>
        <position position="384"/>
    </location>
    <ligand>
        <name>meso-2,6-diaminopimelate</name>
        <dbReference type="ChEBI" id="CHEBI:57791"/>
    </ligand>
</feature>
<dbReference type="Pfam" id="PF01225">
    <property type="entry name" value="Mur_ligase"/>
    <property type="match status" value="1"/>
</dbReference>
<dbReference type="GO" id="GO:0000287">
    <property type="term" value="F:magnesium ion binding"/>
    <property type="evidence" value="ECO:0007669"/>
    <property type="project" value="UniProtKB-UniRule"/>
</dbReference>
<dbReference type="NCBIfam" id="NF001126">
    <property type="entry name" value="PRK00139.1-4"/>
    <property type="match status" value="1"/>
</dbReference>
<dbReference type="Proteomes" id="UP000244081">
    <property type="component" value="Unassembled WGS sequence"/>
</dbReference>
<feature type="short sequence motif" description="Meso-diaminopimelate recognition motif" evidence="7">
    <location>
        <begin position="408"/>
        <end position="411"/>
    </location>
</feature>
<keyword evidence="7 12" id="KW-0436">Ligase</keyword>
<evidence type="ECO:0000259" key="10">
    <source>
        <dbReference type="Pfam" id="PF02875"/>
    </source>
</evidence>
<feature type="binding site" evidence="7">
    <location>
        <position position="186"/>
    </location>
    <ligand>
        <name>UDP-N-acetyl-alpha-D-muramoyl-L-alanyl-D-glutamate</name>
        <dbReference type="ChEBI" id="CHEBI:83900"/>
    </ligand>
</feature>
<evidence type="ECO:0000259" key="9">
    <source>
        <dbReference type="Pfam" id="PF01225"/>
    </source>
</evidence>
<dbReference type="InterPro" id="IPR035911">
    <property type="entry name" value="MurE/MurF_N"/>
</dbReference>
<keyword evidence="3 7" id="KW-0133">Cell shape</keyword>
<evidence type="ECO:0000259" key="11">
    <source>
        <dbReference type="Pfam" id="PF08245"/>
    </source>
</evidence>
<dbReference type="AlphaFoldDB" id="A0A2T5V503"/>
<dbReference type="Gene3D" id="3.40.1190.10">
    <property type="entry name" value="Mur-like, catalytic domain"/>
    <property type="match status" value="1"/>
</dbReference>
<dbReference type="EC" id="6.3.2.13" evidence="7"/>
<evidence type="ECO:0000256" key="7">
    <source>
        <dbReference type="HAMAP-Rule" id="MF_00208"/>
    </source>
</evidence>
<feature type="binding site" evidence="7">
    <location>
        <position position="188"/>
    </location>
    <ligand>
        <name>UDP-N-acetyl-alpha-D-muramoyl-L-alanyl-D-glutamate</name>
        <dbReference type="ChEBI" id="CHEBI:83900"/>
    </ligand>
</feature>
<feature type="modified residue" description="N6-carboxylysine" evidence="7">
    <location>
        <position position="220"/>
    </location>
</feature>
<dbReference type="SUPFAM" id="SSF63418">
    <property type="entry name" value="MurE/MurF N-terminal domain"/>
    <property type="match status" value="1"/>
</dbReference>
<dbReference type="GO" id="GO:0051301">
    <property type="term" value="P:cell division"/>
    <property type="evidence" value="ECO:0007669"/>
    <property type="project" value="UniProtKB-KW"/>
</dbReference>
<evidence type="ECO:0000256" key="2">
    <source>
        <dbReference type="ARBA" id="ARBA00022618"/>
    </source>
</evidence>
<dbReference type="GO" id="GO:0005737">
    <property type="term" value="C:cytoplasm"/>
    <property type="evidence" value="ECO:0007669"/>
    <property type="project" value="UniProtKB-SubCell"/>
</dbReference>
<feature type="binding site" evidence="7">
    <location>
        <begin position="408"/>
        <end position="411"/>
    </location>
    <ligand>
        <name>meso-2,6-diaminopimelate</name>
        <dbReference type="ChEBI" id="CHEBI:57791"/>
    </ligand>
</feature>
<feature type="binding site" evidence="7">
    <location>
        <position position="32"/>
    </location>
    <ligand>
        <name>UDP-N-acetyl-alpha-D-muramoyl-L-alanyl-D-glutamate</name>
        <dbReference type="ChEBI" id="CHEBI:83900"/>
    </ligand>
</feature>
<evidence type="ECO:0000256" key="5">
    <source>
        <dbReference type="ARBA" id="ARBA00023306"/>
    </source>
</evidence>
<comment type="pathway">
    <text evidence="7 8">Cell wall biogenesis; peptidoglycan biosynthesis.</text>
</comment>
<dbReference type="Gene3D" id="3.90.190.20">
    <property type="entry name" value="Mur ligase, C-terminal domain"/>
    <property type="match status" value="1"/>
</dbReference>
<dbReference type="Gene3D" id="3.40.1390.10">
    <property type="entry name" value="MurE/MurF, N-terminal domain"/>
    <property type="match status" value="1"/>
</dbReference>
<comment type="caution">
    <text evidence="12">The sequence shown here is derived from an EMBL/GenBank/DDBJ whole genome shotgun (WGS) entry which is preliminary data.</text>
</comment>
<keyword evidence="7" id="KW-0963">Cytoplasm</keyword>
<dbReference type="InterPro" id="IPR000713">
    <property type="entry name" value="Mur_ligase_N"/>
</dbReference>
<protein>
    <recommendedName>
        <fullName evidence="7">UDP-N-acetylmuramoyl-L-alanyl-D-glutamate--2,6-diaminopimelate ligase</fullName>
        <ecNumber evidence="7">6.3.2.13</ecNumber>
    </recommendedName>
    <alternativeName>
        <fullName evidence="7">Meso-A2pm-adding enzyme</fullName>
    </alternativeName>
    <alternativeName>
        <fullName evidence="7">Meso-diaminopimelate-adding enzyme</fullName>
    </alternativeName>
    <alternativeName>
        <fullName evidence="7">UDP-MurNAc-L-Ala-D-Glu:meso-diaminopimelate ligase</fullName>
    </alternativeName>
    <alternativeName>
        <fullName evidence="7">UDP-MurNAc-tripeptide synthetase</fullName>
    </alternativeName>
    <alternativeName>
        <fullName evidence="7">UDP-N-acetylmuramyl-tripeptide synthetase</fullName>
    </alternativeName>
</protein>
<feature type="binding site" evidence="7">
    <location>
        <position position="180"/>
    </location>
    <ligand>
        <name>UDP-N-acetyl-alpha-D-muramoyl-L-alanyl-D-glutamate</name>
        <dbReference type="ChEBI" id="CHEBI:83900"/>
    </ligand>
</feature>
<keyword evidence="6 7" id="KW-0961">Cell wall biogenesis/degradation</keyword>
<dbReference type="UniPathway" id="UPA00219"/>
<comment type="function">
    <text evidence="7">Catalyzes the addition of meso-diaminopimelic acid to the nucleotide precursor UDP-N-acetylmuramoyl-L-alanyl-D-glutamate (UMAG) in the biosynthesis of bacterial cell-wall peptidoglycan.</text>
</comment>
<accession>A0A2T5V503</accession>
<evidence type="ECO:0000256" key="6">
    <source>
        <dbReference type="ARBA" id="ARBA00023316"/>
    </source>
</evidence>
<comment type="catalytic activity">
    <reaction evidence="7">
        <text>UDP-N-acetyl-alpha-D-muramoyl-L-alanyl-D-glutamate + meso-2,6-diaminopimelate + ATP = UDP-N-acetyl-alpha-D-muramoyl-L-alanyl-gamma-D-glutamyl-meso-2,6-diaminopimelate + ADP + phosphate + H(+)</text>
        <dbReference type="Rhea" id="RHEA:23676"/>
        <dbReference type="ChEBI" id="CHEBI:15378"/>
        <dbReference type="ChEBI" id="CHEBI:30616"/>
        <dbReference type="ChEBI" id="CHEBI:43474"/>
        <dbReference type="ChEBI" id="CHEBI:57791"/>
        <dbReference type="ChEBI" id="CHEBI:83900"/>
        <dbReference type="ChEBI" id="CHEBI:83905"/>
        <dbReference type="ChEBI" id="CHEBI:456216"/>
        <dbReference type="EC" id="6.3.2.13"/>
    </reaction>
</comment>
<gene>
    <name evidence="7" type="primary">murE</name>
    <name evidence="12" type="ORF">C8N35_109117</name>
</gene>
<dbReference type="SUPFAM" id="SSF53623">
    <property type="entry name" value="MurD-like peptide ligases, catalytic domain"/>
    <property type="match status" value="1"/>
</dbReference>
<feature type="domain" description="Mur ligase N-terminal catalytic" evidence="9">
    <location>
        <begin position="25"/>
        <end position="97"/>
    </location>
</feature>
<keyword evidence="7" id="KW-0460">Magnesium</keyword>
<dbReference type="Pfam" id="PF02875">
    <property type="entry name" value="Mur_ligase_C"/>
    <property type="match status" value="1"/>
</dbReference>
<feature type="domain" description="Mur ligase central" evidence="11">
    <location>
        <begin position="109"/>
        <end position="312"/>
    </location>
</feature>
<keyword evidence="4 7" id="KW-0573">Peptidoglycan synthesis</keyword>
<dbReference type="RefSeq" id="WP_170122172.1">
    <property type="nucleotide sequence ID" value="NZ_QAYG01000009.1"/>
</dbReference>
<dbReference type="GO" id="GO:0005524">
    <property type="term" value="F:ATP binding"/>
    <property type="evidence" value="ECO:0007669"/>
    <property type="project" value="UniProtKB-UniRule"/>
</dbReference>
<feature type="domain" description="Mur ligase C-terminal" evidence="10">
    <location>
        <begin position="334"/>
        <end position="458"/>
    </location>
</feature>
<evidence type="ECO:0000256" key="1">
    <source>
        <dbReference type="ARBA" id="ARBA00005898"/>
    </source>
</evidence>
<name>A0A2T5V503_9HYPH</name>
<keyword evidence="7" id="KW-0067">ATP-binding</keyword>
<keyword evidence="5 7" id="KW-0131">Cell cycle</keyword>
<dbReference type="GO" id="GO:0071555">
    <property type="term" value="P:cell wall organization"/>
    <property type="evidence" value="ECO:0007669"/>
    <property type="project" value="UniProtKB-KW"/>
</dbReference>
<feature type="binding site" evidence="7">
    <location>
        <position position="456"/>
    </location>
    <ligand>
        <name>meso-2,6-diaminopimelate</name>
        <dbReference type="ChEBI" id="CHEBI:57791"/>
    </ligand>
</feature>
<dbReference type="InterPro" id="IPR036565">
    <property type="entry name" value="Mur-like_cat_sf"/>
</dbReference>
<evidence type="ECO:0000313" key="13">
    <source>
        <dbReference type="Proteomes" id="UP000244081"/>
    </source>
</evidence>
<dbReference type="SUPFAM" id="SSF53244">
    <property type="entry name" value="MurD-like peptide ligases, peptide-binding domain"/>
    <property type="match status" value="1"/>
</dbReference>
<comment type="subcellular location">
    <subcellularLocation>
        <location evidence="7 8">Cytoplasm</location>
    </subcellularLocation>
</comment>
<evidence type="ECO:0000256" key="3">
    <source>
        <dbReference type="ARBA" id="ARBA00022960"/>
    </source>
</evidence>
<organism evidence="12 13">
    <name type="scientific">Breoghania corrubedonensis</name>
    <dbReference type="NCBI Taxonomy" id="665038"/>
    <lineage>
        <taxon>Bacteria</taxon>
        <taxon>Pseudomonadati</taxon>
        <taxon>Pseudomonadota</taxon>
        <taxon>Alphaproteobacteria</taxon>
        <taxon>Hyphomicrobiales</taxon>
        <taxon>Stappiaceae</taxon>
        <taxon>Breoghania</taxon>
    </lineage>
</organism>
<dbReference type="NCBIfam" id="TIGR01085">
    <property type="entry name" value="murE"/>
    <property type="match status" value="1"/>
</dbReference>
<dbReference type="EMBL" id="QAYG01000009">
    <property type="protein sequence ID" value="PTW58813.1"/>
    <property type="molecule type" value="Genomic_DNA"/>
</dbReference>
<dbReference type="NCBIfam" id="NF001124">
    <property type="entry name" value="PRK00139.1-2"/>
    <property type="match status" value="1"/>
</dbReference>
<dbReference type="HAMAP" id="MF_00208">
    <property type="entry name" value="MurE"/>
    <property type="match status" value="1"/>
</dbReference>
<dbReference type="InterPro" id="IPR036615">
    <property type="entry name" value="Mur_ligase_C_dom_sf"/>
</dbReference>
<comment type="cofactor">
    <cofactor evidence="7">
        <name>Mg(2+)</name>
        <dbReference type="ChEBI" id="CHEBI:18420"/>
    </cofactor>
</comment>
<dbReference type="InterPro" id="IPR005761">
    <property type="entry name" value="UDP-N-AcMur-Glu-dNH2Pim_ligase"/>
</dbReference>
<reference evidence="12 13" key="1">
    <citation type="submission" date="2018-04" db="EMBL/GenBank/DDBJ databases">
        <title>Genomic Encyclopedia of Archaeal and Bacterial Type Strains, Phase II (KMG-II): from individual species to whole genera.</title>
        <authorList>
            <person name="Goeker M."/>
        </authorList>
    </citation>
    <scope>NUCLEOTIDE SEQUENCE [LARGE SCALE GENOMIC DNA]</scope>
    <source>
        <strain evidence="12 13">DSM 23382</strain>
    </source>
</reference>